<dbReference type="Proteomes" id="UP001296104">
    <property type="component" value="Unassembled WGS sequence"/>
</dbReference>
<evidence type="ECO:0000256" key="7">
    <source>
        <dbReference type="RuleBase" id="RU361124"/>
    </source>
</evidence>
<protein>
    <recommendedName>
        <fullName evidence="7">Enhancer of polycomb-like protein</fullName>
    </recommendedName>
</protein>
<comment type="function">
    <text evidence="6">Component of the NuA4 histone acetyltransferase complex which is involved in transcriptional activation of selected genes principally by acetylation of nucleosomal histone H4 and H2A. The NuA4 complex is also involved in DNA repair. Involved in gene silencing by neighboring heterochromatin, blockage of the silencing spreading along the chromosome, and required for cell cycle progression through G2/M.</text>
</comment>
<keyword evidence="3 7" id="KW-0805">Transcription regulation</keyword>
<feature type="domain" description="Enhancer of polycomb-like N-terminal" evidence="9">
    <location>
        <begin position="12"/>
        <end position="158"/>
    </location>
</feature>
<dbReference type="GO" id="GO:0035267">
    <property type="term" value="C:NuA4 histone acetyltransferase complex"/>
    <property type="evidence" value="ECO:0007669"/>
    <property type="project" value="InterPro"/>
</dbReference>
<gene>
    <name evidence="10" type="ORF">LECACI_7A006133</name>
</gene>
<evidence type="ECO:0000256" key="1">
    <source>
        <dbReference type="ARBA" id="ARBA00004123"/>
    </source>
</evidence>
<evidence type="ECO:0000256" key="2">
    <source>
        <dbReference type="ARBA" id="ARBA00008035"/>
    </source>
</evidence>
<name>A0AAI8Z1L8_9PEZI</name>
<comment type="subcellular location">
    <subcellularLocation>
        <location evidence="1 7">Nucleus</location>
    </subcellularLocation>
</comment>
<sequence length="593" mass="66903">MSTRSANNRNVRQRKLNTKQPLRVIRESDLDDIADHETQQSIPQVETGVEKGEEVEYHLQAIIKGSHQSYIPTPDAVKARGVKYDELYAKSFSQPATYIRFSSTVEDTIGTPYCMNEDDAKFLEQLNDGKDVNGQPLKDKSAQCSEDTFEEVMDFFEETSQRIQPFANVDSAPVLTLDEMLQNKQEDLSGGAEKFLKPLYQYWVSKKGSRPLMPAIKVKVLDTTSEADDADPYVCFRRREVRQTRKTRGRDAQVVEKLKKLRIELEMARNLVASVREREHLNGQNLKLSRTVFEQRKSLKEVKVAKNIVGEKGEDEELLVNQKPVVKPKRPEGSGQRPTIRLRSIGERSAPENDFPGGLLADVQADADSFVQQAIESRKEQHRRWNQQWSDETWGPLTPPPDAADQPPRWAALPNEAAGYPTPPPSLPSRSSQDRDGDVEMEDRKPPLDLDTVAGAEPQFTFFVPPPHSIEHYFGENQPFEMVTQESKPVARLRWGRGGRLHLEARRPKRVGRISQGVVSDSDSDDEEPEYFRVSDSKSFDYRCAMNSRARPEGQRPSGDQTAIVAAQQAQQQQQAAAVAVHQQQQVTAGSAG</sequence>
<evidence type="ECO:0000256" key="3">
    <source>
        <dbReference type="ARBA" id="ARBA00023015"/>
    </source>
</evidence>
<comment type="similarity">
    <text evidence="2 7">Belongs to the enhancer of polycomb family.</text>
</comment>
<evidence type="ECO:0000256" key="4">
    <source>
        <dbReference type="ARBA" id="ARBA00023163"/>
    </source>
</evidence>
<keyword evidence="5 7" id="KW-0539">Nucleus</keyword>
<dbReference type="Pfam" id="PF10513">
    <property type="entry name" value="EPL1"/>
    <property type="match status" value="1"/>
</dbReference>
<feature type="compositionally biased region" description="Polar residues" evidence="8">
    <location>
        <begin position="1"/>
        <end position="10"/>
    </location>
</feature>
<dbReference type="PANTHER" id="PTHR14898">
    <property type="entry name" value="ENHANCER OF POLYCOMB"/>
    <property type="match status" value="1"/>
</dbReference>
<feature type="region of interest" description="Disordered" evidence="8">
    <location>
        <begin position="1"/>
        <end position="20"/>
    </location>
</feature>
<accession>A0AAI8Z1L8</accession>
<keyword evidence="4 7" id="KW-0804">Transcription</keyword>
<dbReference type="GO" id="GO:0005634">
    <property type="term" value="C:nucleus"/>
    <property type="evidence" value="ECO:0007669"/>
    <property type="project" value="UniProtKB-SubCell"/>
</dbReference>
<comment type="caution">
    <text evidence="10">The sequence shown here is derived from an EMBL/GenBank/DDBJ whole genome shotgun (WGS) entry which is preliminary data.</text>
</comment>
<keyword evidence="11" id="KW-1185">Reference proteome</keyword>
<dbReference type="GO" id="GO:0006357">
    <property type="term" value="P:regulation of transcription by RNA polymerase II"/>
    <property type="evidence" value="ECO:0007669"/>
    <property type="project" value="InterPro"/>
</dbReference>
<feature type="region of interest" description="Disordered" evidence="8">
    <location>
        <begin position="325"/>
        <end position="360"/>
    </location>
</feature>
<evidence type="ECO:0000256" key="5">
    <source>
        <dbReference type="ARBA" id="ARBA00023242"/>
    </source>
</evidence>
<evidence type="ECO:0000256" key="6">
    <source>
        <dbReference type="ARBA" id="ARBA00025513"/>
    </source>
</evidence>
<evidence type="ECO:0000259" key="9">
    <source>
        <dbReference type="Pfam" id="PF10513"/>
    </source>
</evidence>
<evidence type="ECO:0000313" key="11">
    <source>
        <dbReference type="Proteomes" id="UP001296104"/>
    </source>
</evidence>
<feature type="region of interest" description="Disordered" evidence="8">
    <location>
        <begin position="376"/>
        <end position="452"/>
    </location>
</feature>
<dbReference type="InterPro" id="IPR024943">
    <property type="entry name" value="Enhancer_polycomb"/>
</dbReference>
<dbReference type="AlphaFoldDB" id="A0AAI8Z1L8"/>
<reference evidence="10" key="1">
    <citation type="submission" date="2023-11" db="EMBL/GenBank/DDBJ databases">
        <authorList>
            <person name="Alioto T."/>
            <person name="Alioto T."/>
            <person name="Gomez Garrido J."/>
        </authorList>
    </citation>
    <scope>NUCLEOTIDE SEQUENCE</scope>
</reference>
<proteinExistence type="inferred from homology"/>
<dbReference type="EMBL" id="CAVMBE010000042">
    <property type="protein sequence ID" value="CAK4030975.1"/>
    <property type="molecule type" value="Genomic_DNA"/>
</dbReference>
<evidence type="ECO:0000313" key="10">
    <source>
        <dbReference type="EMBL" id="CAK4030975.1"/>
    </source>
</evidence>
<feature type="compositionally biased region" description="Basic and acidic residues" evidence="8">
    <location>
        <begin position="432"/>
        <end position="448"/>
    </location>
</feature>
<dbReference type="InterPro" id="IPR019542">
    <property type="entry name" value="Enhancer_polycomb-like_N"/>
</dbReference>
<evidence type="ECO:0000256" key="8">
    <source>
        <dbReference type="SAM" id="MobiDB-lite"/>
    </source>
</evidence>
<organism evidence="10 11">
    <name type="scientific">Lecanosticta acicola</name>
    <dbReference type="NCBI Taxonomy" id="111012"/>
    <lineage>
        <taxon>Eukaryota</taxon>
        <taxon>Fungi</taxon>
        <taxon>Dikarya</taxon>
        <taxon>Ascomycota</taxon>
        <taxon>Pezizomycotina</taxon>
        <taxon>Dothideomycetes</taxon>
        <taxon>Dothideomycetidae</taxon>
        <taxon>Mycosphaerellales</taxon>
        <taxon>Mycosphaerellaceae</taxon>
        <taxon>Lecanosticta</taxon>
    </lineage>
</organism>